<dbReference type="AlphaFoldDB" id="A0A4D9CP26"/>
<accession>A0A4D9CP26</accession>
<evidence type="ECO:0000313" key="3">
    <source>
        <dbReference type="Proteomes" id="UP000355283"/>
    </source>
</evidence>
<dbReference type="Proteomes" id="UP000355283">
    <property type="component" value="Unassembled WGS sequence"/>
</dbReference>
<protein>
    <submittedName>
        <fullName evidence="2">Uncharacterized protein</fullName>
    </submittedName>
</protein>
<feature type="compositionally biased region" description="Basic and acidic residues" evidence="1">
    <location>
        <begin position="196"/>
        <end position="213"/>
    </location>
</feature>
<feature type="region of interest" description="Disordered" evidence="1">
    <location>
        <begin position="184"/>
        <end position="213"/>
    </location>
</feature>
<feature type="region of interest" description="Disordered" evidence="1">
    <location>
        <begin position="134"/>
        <end position="168"/>
    </location>
</feature>
<feature type="compositionally biased region" description="Basic and acidic residues" evidence="1">
    <location>
        <begin position="148"/>
        <end position="159"/>
    </location>
</feature>
<comment type="caution">
    <text evidence="2">The sequence shown here is derived from an EMBL/GenBank/DDBJ whole genome shotgun (WGS) entry which is preliminary data.</text>
</comment>
<evidence type="ECO:0000256" key="1">
    <source>
        <dbReference type="SAM" id="MobiDB-lite"/>
    </source>
</evidence>
<evidence type="ECO:0000313" key="2">
    <source>
        <dbReference type="EMBL" id="TFJ80912.1"/>
    </source>
</evidence>
<reference evidence="2 3" key="1">
    <citation type="submission" date="2019-01" db="EMBL/GenBank/DDBJ databases">
        <title>Nuclear Genome Assembly of the Microalgal Biofuel strain Nannochloropsis salina CCMP1776.</title>
        <authorList>
            <person name="Hovde B."/>
        </authorList>
    </citation>
    <scope>NUCLEOTIDE SEQUENCE [LARGE SCALE GENOMIC DNA]</scope>
    <source>
        <strain evidence="2 3">CCMP1776</strain>
    </source>
</reference>
<feature type="compositionally biased region" description="Acidic residues" evidence="1">
    <location>
        <begin position="24"/>
        <end position="36"/>
    </location>
</feature>
<name>A0A4D9CP26_9STRA</name>
<feature type="region of interest" description="Disordered" evidence="1">
    <location>
        <begin position="1"/>
        <end position="56"/>
    </location>
</feature>
<dbReference type="EMBL" id="SDOX01000145">
    <property type="protein sequence ID" value="TFJ80912.1"/>
    <property type="molecule type" value="Genomic_DNA"/>
</dbReference>
<sequence length="213" mass="23734">MTLDLNQDEASVAVVVHDDGDAAASEEEDDFEMDEAAGEKQQQEQQQHAMSKGWEPSWAQHSKCGKWFNPHAYEVVQGGRKGQKPSPVWYFCVKEKATGRPFCLIDRAFHGSSLLPHNVLVHLRKHKEFRAIGAGSSNNTSKKTGGAKGEKFGLCEHHGKNGSSTTSRNEWQAEAIRLMAAFMDPQERHHGTKNGARAEHYQEAEEEKEHGQG</sequence>
<gene>
    <name evidence="2" type="ORF">NSK_007555</name>
</gene>
<keyword evidence="3" id="KW-1185">Reference proteome</keyword>
<organism evidence="2 3">
    <name type="scientific">Nannochloropsis salina CCMP1776</name>
    <dbReference type="NCBI Taxonomy" id="1027361"/>
    <lineage>
        <taxon>Eukaryota</taxon>
        <taxon>Sar</taxon>
        <taxon>Stramenopiles</taxon>
        <taxon>Ochrophyta</taxon>
        <taxon>Eustigmatophyceae</taxon>
        <taxon>Eustigmatales</taxon>
        <taxon>Monodopsidaceae</taxon>
        <taxon>Microchloropsis</taxon>
        <taxon>Microchloropsis salina</taxon>
    </lineage>
</organism>
<proteinExistence type="predicted"/>